<comment type="catalytic activity">
    <reaction evidence="7">
        <text>a long-chain fatty acid + ATP + CoA = a long-chain fatty acyl-CoA + AMP + diphosphate</text>
        <dbReference type="Rhea" id="RHEA:15421"/>
        <dbReference type="ChEBI" id="CHEBI:30616"/>
        <dbReference type="ChEBI" id="CHEBI:33019"/>
        <dbReference type="ChEBI" id="CHEBI:57287"/>
        <dbReference type="ChEBI" id="CHEBI:57560"/>
        <dbReference type="ChEBI" id="CHEBI:83139"/>
        <dbReference type="ChEBI" id="CHEBI:456215"/>
        <dbReference type="EC" id="6.2.1.3"/>
    </reaction>
</comment>
<accession>A0ABP0TEH2</accession>
<dbReference type="SUPFAM" id="SSF56801">
    <property type="entry name" value="Acetyl-CoA synthetase-like"/>
    <property type="match status" value="1"/>
</dbReference>
<dbReference type="PANTHER" id="PTHR43272:SF3">
    <property type="entry name" value="LONG CHAIN ACYL-COA SYNTHETASE 4"/>
    <property type="match status" value="1"/>
</dbReference>
<feature type="domain" description="AMP-dependent synthetase/ligase" evidence="8">
    <location>
        <begin position="72"/>
        <end position="485"/>
    </location>
</feature>
<reference evidence="9" key="1">
    <citation type="submission" date="2024-02" db="EMBL/GenBank/DDBJ databases">
        <authorList>
            <consortium name="ELIXIR-Norway"/>
            <consortium name="Elixir Norway"/>
        </authorList>
    </citation>
    <scope>NUCLEOTIDE SEQUENCE</scope>
</reference>
<proteinExistence type="inferred from homology"/>
<evidence type="ECO:0000256" key="1">
    <source>
        <dbReference type="ARBA" id="ARBA00006432"/>
    </source>
</evidence>
<dbReference type="Proteomes" id="UP001497512">
    <property type="component" value="Chromosome 10"/>
</dbReference>
<keyword evidence="7" id="KW-0443">Lipid metabolism</keyword>
<keyword evidence="5 7" id="KW-0067">ATP-binding</keyword>
<dbReference type="PANTHER" id="PTHR43272">
    <property type="entry name" value="LONG-CHAIN-FATTY-ACID--COA LIGASE"/>
    <property type="match status" value="1"/>
</dbReference>
<dbReference type="InterPro" id="IPR042099">
    <property type="entry name" value="ANL_N_sf"/>
</dbReference>
<dbReference type="EMBL" id="OZ019902">
    <property type="protein sequence ID" value="CAK9194548.1"/>
    <property type="molecule type" value="Genomic_DNA"/>
</dbReference>
<organism evidence="9 10">
    <name type="scientific">Sphagnum troendelagicum</name>
    <dbReference type="NCBI Taxonomy" id="128251"/>
    <lineage>
        <taxon>Eukaryota</taxon>
        <taxon>Viridiplantae</taxon>
        <taxon>Streptophyta</taxon>
        <taxon>Embryophyta</taxon>
        <taxon>Bryophyta</taxon>
        <taxon>Sphagnophytina</taxon>
        <taxon>Sphagnopsida</taxon>
        <taxon>Sphagnales</taxon>
        <taxon>Sphagnaceae</taxon>
        <taxon>Sphagnum</taxon>
    </lineage>
</organism>
<dbReference type="InterPro" id="IPR020845">
    <property type="entry name" value="AMP-binding_CS"/>
</dbReference>
<evidence type="ECO:0000256" key="5">
    <source>
        <dbReference type="ARBA" id="ARBA00022840"/>
    </source>
</evidence>
<dbReference type="InterPro" id="IPR000873">
    <property type="entry name" value="AMP-dep_synth/lig_dom"/>
</dbReference>
<evidence type="ECO:0000313" key="9">
    <source>
        <dbReference type="EMBL" id="CAK9194548.1"/>
    </source>
</evidence>
<evidence type="ECO:0000259" key="8">
    <source>
        <dbReference type="Pfam" id="PF00501"/>
    </source>
</evidence>
<evidence type="ECO:0000256" key="2">
    <source>
        <dbReference type="ARBA" id="ARBA00022598"/>
    </source>
</evidence>
<dbReference type="PROSITE" id="PS00455">
    <property type="entry name" value="AMP_BINDING"/>
    <property type="match status" value="1"/>
</dbReference>
<comment type="function">
    <text evidence="7">Catalyzes the conversion of long-chain fatty acids to their active form acyl-CoAs for both synthesis of cellular lipids, and degradation via beta-oxidation.</text>
</comment>
<evidence type="ECO:0000256" key="4">
    <source>
        <dbReference type="ARBA" id="ARBA00022832"/>
    </source>
</evidence>
<dbReference type="InterPro" id="IPR045311">
    <property type="entry name" value="LC-FACS_euk"/>
</dbReference>
<dbReference type="EC" id="6.2.1.3" evidence="6 7"/>
<comment type="similarity">
    <text evidence="1 7">Belongs to the ATP-dependent AMP-binding enzyme family.</text>
</comment>
<keyword evidence="10" id="KW-1185">Reference proteome</keyword>
<keyword evidence="3 7" id="KW-0547">Nucleotide-binding</keyword>
<evidence type="ECO:0000256" key="7">
    <source>
        <dbReference type="RuleBase" id="RU369030"/>
    </source>
</evidence>
<name>A0ABP0TEH2_9BRYO</name>
<evidence type="ECO:0000313" key="10">
    <source>
        <dbReference type="Proteomes" id="UP001497512"/>
    </source>
</evidence>
<evidence type="ECO:0000256" key="6">
    <source>
        <dbReference type="ARBA" id="ARBA00026121"/>
    </source>
</evidence>
<gene>
    <name evidence="9" type="ORF">CSSPTR1EN2_LOCUS2581</name>
</gene>
<dbReference type="Pfam" id="PF00501">
    <property type="entry name" value="AMP-binding"/>
    <property type="match status" value="1"/>
</dbReference>
<keyword evidence="4 7" id="KW-0276">Fatty acid metabolism</keyword>
<protein>
    <recommendedName>
        <fullName evidence="6 7">Long-chain-fatty-acid--CoA ligase</fullName>
        <ecNumber evidence="6 7">6.2.1.3</ecNumber>
    </recommendedName>
</protein>
<evidence type="ECO:0000256" key="3">
    <source>
        <dbReference type="ARBA" id="ARBA00022741"/>
    </source>
</evidence>
<dbReference type="CDD" id="cd05927">
    <property type="entry name" value="LC-FACS_euk"/>
    <property type="match status" value="1"/>
</dbReference>
<sequence>MAQVERYIVKIEEGEASSGDGVPSKGPVYRSVFAKEGLLPLPKDLLTTWDIFAQAVKKGPKNRMLGVREVINGNAGKYVWKTYGEVYEAVLCIGSAMRHLGVGPTRRCGIYGANCPEWFMAMEACNGHSIVCVPLYDTLGLDAVEFVANHAEITIAFVQESKLPSMIQALPKCLKHLKTLVSFGTFTAEQKAATEEYGVALYSWQEFMELGARNPVELSPPAADDLSTIMYTSGTTGEPKGVLLTHSSILCTIAGLAQYLKSLNEVIDENDVYFSFLPLAHIFDRVAEEMLVFSGGSIGFWQGDIKKVPEDVKELKPTLFVGVPRVFDRLTTGIQQRIAAAGGIKSWLFNFGFSLKLNWLKQGYNQDKASPLFDYLVFNKVKEGLGGHVRLVLSGAAPLSPHVEEFLRVVMCAPVLQGYGLTETCAASFIQVPDVISMSGTVGPPMPSIDVRLESVPELNYDALSTTTPRGEICIRGSSLFSGYYKREDLTKEVLIDGWFHTGDIGEWQPNGAMKIIDRKKNIFKLSQGEYVAVENLENIFLQCPAIDAIWVYGNSFESTLVAVAVPNEKVLMDWAAANGENGNFETLCNSQKAHEFILKEVNATGKSAGVKGFEYIRGVHLEAQPFDVERDLTTPTFKLKRPQLLKYYQKEVDALYARTKKQ</sequence>
<keyword evidence="2 7" id="KW-0436">Ligase</keyword>
<dbReference type="Gene3D" id="3.40.50.12780">
    <property type="entry name" value="N-terminal domain of ligase-like"/>
    <property type="match status" value="1"/>
</dbReference>